<proteinExistence type="predicted"/>
<evidence type="ECO:0000313" key="3">
    <source>
        <dbReference type="Proteomes" id="UP000016567"/>
    </source>
</evidence>
<dbReference type="Proteomes" id="UP000016567">
    <property type="component" value="Unassembled WGS sequence"/>
</dbReference>
<evidence type="ECO:0000313" key="2">
    <source>
        <dbReference type="EMBL" id="GAD76118.1"/>
    </source>
</evidence>
<organism evidence="2 3">
    <name type="scientific">Vibrio azureus NBRC 104587</name>
    <dbReference type="NCBI Taxonomy" id="1219077"/>
    <lineage>
        <taxon>Bacteria</taxon>
        <taxon>Pseudomonadati</taxon>
        <taxon>Pseudomonadota</taxon>
        <taxon>Gammaproteobacteria</taxon>
        <taxon>Vibrionales</taxon>
        <taxon>Vibrionaceae</taxon>
        <taxon>Vibrio</taxon>
    </lineage>
</organism>
<sequence>MKKVLLFGCLAAFQVNAGNVIKQKIENYHAPIEFDRMTECISDNTVYSVGMIIKKDGRRFICNKFKLKSDRHLDKKAPASWREKKQFN</sequence>
<dbReference type="RefSeq" id="WP_021709870.1">
    <property type="nucleotide sequence ID" value="NZ_BAOB01000611.1"/>
</dbReference>
<name>U3CCP1_9VIBR</name>
<keyword evidence="3" id="KW-1185">Reference proteome</keyword>
<accession>U3CCP1</accession>
<gene>
    <name evidence="2" type="ORF">VAZ01S_037_00010</name>
</gene>
<dbReference type="EMBL" id="BATL01000037">
    <property type="protein sequence ID" value="GAD76118.1"/>
    <property type="molecule type" value="Genomic_DNA"/>
</dbReference>
<protein>
    <submittedName>
        <fullName evidence="2">Uncharacterized protein</fullName>
    </submittedName>
</protein>
<keyword evidence="1" id="KW-0732">Signal</keyword>
<feature type="signal peptide" evidence="1">
    <location>
        <begin position="1"/>
        <end position="17"/>
    </location>
</feature>
<evidence type="ECO:0000256" key="1">
    <source>
        <dbReference type="SAM" id="SignalP"/>
    </source>
</evidence>
<comment type="caution">
    <text evidence="2">The sequence shown here is derived from an EMBL/GenBank/DDBJ whole genome shotgun (WGS) entry which is preliminary data.</text>
</comment>
<feature type="chain" id="PRO_5004639382" evidence="1">
    <location>
        <begin position="18"/>
        <end position="88"/>
    </location>
</feature>
<reference evidence="2 3" key="1">
    <citation type="submission" date="2013-09" db="EMBL/GenBank/DDBJ databases">
        <title>Whole genome shotgun sequence of Vibrio azureus NBRC 104587.</title>
        <authorList>
            <person name="Isaki S."/>
            <person name="Hosoyama A."/>
            <person name="Numata M."/>
            <person name="Hashimoto M."/>
            <person name="Hosoyama Y."/>
            <person name="Tsuchikane K."/>
            <person name="Noguchi M."/>
            <person name="Hirakata S."/>
            <person name="Ichikawa N."/>
            <person name="Ohji S."/>
            <person name="Yamazoe A."/>
            <person name="Fujita N."/>
        </authorList>
    </citation>
    <scope>NUCLEOTIDE SEQUENCE [LARGE SCALE GENOMIC DNA]</scope>
    <source>
        <strain evidence="2 3">NBRC 104587</strain>
    </source>
</reference>
<dbReference type="AlphaFoldDB" id="U3CCP1"/>